<dbReference type="AlphaFoldDB" id="A0A6G1VK94"/>
<evidence type="ECO:0008006" key="3">
    <source>
        <dbReference type="Google" id="ProtNLM"/>
    </source>
</evidence>
<name>A0A6G1VK94_9BACT</name>
<evidence type="ECO:0000313" key="1">
    <source>
        <dbReference type="EMBL" id="MQP13308.1"/>
    </source>
</evidence>
<dbReference type="Proteomes" id="UP000477980">
    <property type="component" value="Unassembled WGS sequence"/>
</dbReference>
<dbReference type="RefSeq" id="WP_153102919.1">
    <property type="nucleotide sequence ID" value="NZ_VZAH01000022.1"/>
</dbReference>
<sequence>MNSIIMADDLAFELGEFFADLKNATDWELTNFGINNNIVCHTSFLDGSYNASSLAEPIAKINNCPFLCFIYAHGQEDSVFIGANKVFSVSDNYYLLSNAVIYTFSCNCGGILADKLLENKAILFVGYKGTANCPYGLDGITASVVLSFIQAFLSGKSAKDSFESLYDAYSTVLRDSTLDPFLRAAFQESRDALVLKGDENVRVSDLLVV</sequence>
<proteinExistence type="predicted"/>
<gene>
    <name evidence="1" type="ORF">F7D25_02535</name>
</gene>
<accession>A0A6G1VK94</accession>
<protein>
    <recommendedName>
        <fullName evidence="3">CHAT domain-containing protein</fullName>
    </recommendedName>
</protein>
<dbReference type="EMBL" id="VZAH01000022">
    <property type="protein sequence ID" value="MQP13308.1"/>
    <property type="molecule type" value="Genomic_DNA"/>
</dbReference>
<reference evidence="1 2" key="1">
    <citation type="submission" date="2019-09" db="EMBL/GenBank/DDBJ databases">
        <title>Distinct polysaccharide growth profiles of human intestinal Prevotella copri isolates.</title>
        <authorList>
            <person name="Fehlner-Peach H."/>
            <person name="Magnabosco C."/>
            <person name="Raghavan V."/>
            <person name="Scher J.U."/>
            <person name="Tett A."/>
            <person name="Cox L.M."/>
            <person name="Gottsegen C."/>
            <person name="Watters A."/>
            <person name="Wiltshire- Gordon J.D."/>
            <person name="Segata N."/>
            <person name="Bonneau R."/>
            <person name="Littman D.R."/>
        </authorList>
    </citation>
    <scope>NUCLEOTIDE SEQUENCE [LARGE SCALE GENOMIC DNA]</scope>
    <source>
        <strain evidence="2">iAA917</strain>
    </source>
</reference>
<comment type="caution">
    <text evidence="1">The sequence shown here is derived from an EMBL/GenBank/DDBJ whole genome shotgun (WGS) entry which is preliminary data.</text>
</comment>
<organism evidence="1 2">
    <name type="scientific">Segatella copri</name>
    <dbReference type="NCBI Taxonomy" id="165179"/>
    <lineage>
        <taxon>Bacteria</taxon>
        <taxon>Pseudomonadati</taxon>
        <taxon>Bacteroidota</taxon>
        <taxon>Bacteroidia</taxon>
        <taxon>Bacteroidales</taxon>
        <taxon>Prevotellaceae</taxon>
        <taxon>Segatella</taxon>
    </lineage>
</organism>
<evidence type="ECO:0000313" key="2">
    <source>
        <dbReference type="Proteomes" id="UP000477980"/>
    </source>
</evidence>